<dbReference type="EMBL" id="SOEO01000001">
    <property type="protein sequence ID" value="TDX86603.1"/>
    <property type="molecule type" value="Genomic_DNA"/>
</dbReference>
<name>A0A4R8II72_9FLAO</name>
<accession>A0A4R8II72</accession>
<dbReference type="Proteomes" id="UP000295313">
    <property type="component" value="Unassembled WGS sequence"/>
</dbReference>
<evidence type="ECO:0000313" key="1">
    <source>
        <dbReference type="EMBL" id="TDX86603.1"/>
    </source>
</evidence>
<organism evidence="1 2">
    <name type="scientific">Epilithonimonas xixisoli</name>
    <dbReference type="NCBI Taxonomy" id="1476462"/>
    <lineage>
        <taxon>Bacteria</taxon>
        <taxon>Pseudomonadati</taxon>
        <taxon>Bacteroidota</taxon>
        <taxon>Flavobacteriia</taxon>
        <taxon>Flavobacteriales</taxon>
        <taxon>Weeksellaceae</taxon>
        <taxon>Chryseobacterium group</taxon>
        <taxon>Epilithonimonas</taxon>
    </lineage>
</organism>
<dbReference type="AlphaFoldDB" id="A0A4R8II72"/>
<sequence length="57" mass="6751">MDSPTRALALALERGTPKKICKSWIVGTKFSTLFTNQFINYKKLQKWEIKQMAYWHC</sequence>
<protein>
    <submittedName>
        <fullName evidence="1">Uncharacterized protein</fullName>
    </submittedName>
</protein>
<gene>
    <name evidence="1" type="ORF">B0I22_0739</name>
</gene>
<keyword evidence="2" id="KW-1185">Reference proteome</keyword>
<reference evidence="1 2" key="1">
    <citation type="submission" date="2019-03" db="EMBL/GenBank/DDBJ databases">
        <title>Genomic Encyclopedia of Type Strains, Phase III (KMG-III): the genomes of soil and plant-associated and newly described type strains.</title>
        <authorList>
            <person name="Whitman W."/>
        </authorList>
    </citation>
    <scope>NUCLEOTIDE SEQUENCE [LARGE SCALE GENOMIC DNA]</scope>
    <source>
        <strain evidence="1 2">CGMCC 1.12802</strain>
    </source>
</reference>
<evidence type="ECO:0000313" key="2">
    <source>
        <dbReference type="Proteomes" id="UP000295313"/>
    </source>
</evidence>
<proteinExistence type="predicted"/>
<comment type="caution">
    <text evidence="1">The sequence shown here is derived from an EMBL/GenBank/DDBJ whole genome shotgun (WGS) entry which is preliminary data.</text>
</comment>